<dbReference type="Gene3D" id="1.20.1420.30">
    <property type="entry name" value="NCX, central ion-binding region"/>
    <property type="match status" value="2"/>
</dbReference>
<sequence>MANINMANTAPKCDTYLLVNGETLLPNGVRAFIYSVALAYCFIGLSAITGRFFKSMENIMKHSREVVTVDPHTNSTIVKHEKVWNYTIADITLLAFGTSFPQISLATIDAIRNLGRLTAGGLGPGTLVGSAAFDLFPIHAVCVVMPRAGSKKKISDLGVWLVELFWSFWAYIWLYIILEVWTPKVITLWEALLTVLQYGLLLLHAYAQDKRWPYVSIPLARGDRPEDWVPAEDTSVDYDNNYDEIGETVPGQTEDIVDIFSVHSYSNEGYHHVPGKDVEESSTSLTVKNRQEDAVTLESSESRKTDSVCLRFVRITWNLIIAPWKLLFSFVPPYEIAHGWFAFICSLIFISGIAYGVTKLTDQISCVTGVSPYVIAFTALAAGTSWPDLVASKIAAERQITADSAIANITCSNSVNIYLGIGVPWLVDTMYNFFVYQKPLYIDNAADLSFSLLVFFATSFGCITVLVLRRVILGAELGGPRLWAWVTSVYFMILWVVFVVLSSLRISRVI</sequence>
<dbReference type="GO" id="GO:0012505">
    <property type="term" value="C:endomembrane system"/>
    <property type="evidence" value="ECO:0007669"/>
    <property type="project" value="UniProtKB-SubCell"/>
</dbReference>
<dbReference type="AlphaFoldDB" id="A0A6G1C851"/>
<feature type="transmembrane region" description="Helical" evidence="7">
    <location>
        <begin position="157"/>
        <end position="176"/>
    </location>
</feature>
<gene>
    <name evidence="9" type="ORF">E2562_019695</name>
</gene>
<evidence type="ECO:0000313" key="10">
    <source>
        <dbReference type="Proteomes" id="UP000479710"/>
    </source>
</evidence>
<feature type="transmembrane region" description="Helical" evidence="7">
    <location>
        <begin position="448"/>
        <end position="470"/>
    </location>
</feature>
<feature type="transmembrane region" description="Helical" evidence="7">
    <location>
        <begin position="188"/>
        <end position="207"/>
    </location>
</feature>
<evidence type="ECO:0000256" key="4">
    <source>
        <dbReference type="ARBA" id="ARBA00022989"/>
    </source>
</evidence>
<keyword evidence="5" id="KW-0406">Ion transport</keyword>
<feature type="domain" description="Sodium/calcium exchanger membrane region" evidence="8">
    <location>
        <begin position="339"/>
        <end position="502"/>
    </location>
</feature>
<keyword evidence="3 7" id="KW-0812">Transmembrane</keyword>
<dbReference type="Pfam" id="PF01699">
    <property type="entry name" value="Na_Ca_ex"/>
    <property type="match status" value="2"/>
</dbReference>
<feature type="transmembrane region" description="Helical" evidence="7">
    <location>
        <begin position="417"/>
        <end position="436"/>
    </location>
</feature>
<evidence type="ECO:0000256" key="6">
    <source>
        <dbReference type="ARBA" id="ARBA00023136"/>
    </source>
</evidence>
<dbReference type="GO" id="GO:0016020">
    <property type="term" value="C:membrane"/>
    <property type="evidence" value="ECO:0007669"/>
    <property type="project" value="InterPro"/>
</dbReference>
<evidence type="ECO:0000256" key="7">
    <source>
        <dbReference type="SAM" id="Phobius"/>
    </source>
</evidence>
<organism evidence="9 10">
    <name type="scientific">Oryza meyeriana var. granulata</name>
    <dbReference type="NCBI Taxonomy" id="110450"/>
    <lineage>
        <taxon>Eukaryota</taxon>
        <taxon>Viridiplantae</taxon>
        <taxon>Streptophyta</taxon>
        <taxon>Embryophyta</taxon>
        <taxon>Tracheophyta</taxon>
        <taxon>Spermatophyta</taxon>
        <taxon>Magnoliopsida</taxon>
        <taxon>Liliopsida</taxon>
        <taxon>Poales</taxon>
        <taxon>Poaceae</taxon>
        <taxon>BOP clade</taxon>
        <taxon>Oryzoideae</taxon>
        <taxon>Oryzeae</taxon>
        <taxon>Oryzinae</taxon>
        <taxon>Oryza</taxon>
        <taxon>Oryza meyeriana</taxon>
    </lineage>
</organism>
<dbReference type="PANTHER" id="PTHR11878:SF65">
    <property type="entry name" value="NA_CA-EXCHANGE PROTEIN, ISOFORM G"/>
    <property type="match status" value="1"/>
</dbReference>
<evidence type="ECO:0000256" key="3">
    <source>
        <dbReference type="ARBA" id="ARBA00022692"/>
    </source>
</evidence>
<feature type="transmembrane region" description="Helical" evidence="7">
    <location>
        <begin position="31"/>
        <end position="53"/>
    </location>
</feature>
<feature type="transmembrane region" description="Helical" evidence="7">
    <location>
        <begin position="482"/>
        <end position="504"/>
    </location>
</feature>
<dbReference type="PANTHER" id="PTHR11878">
    <property type="entry name" value="SODIUM/CALCIUM EXCHANGER"/>
    <property type="match status" value="1"/>
</dbReference>
<keyword evidence="10" id="KW-1185">Reference proteome</keyword>
<comment type="subcellular location">
    <subcellularLocation>
        <location evidence="1">Endomembrane system</location>
        <topology evidence="1">Multi-pass membrane protein</topology>
    </subcellularLocation>
</comment>
<feature type="transmembrane region" description="Helical" evidence="7">
    <location>
        <begin position="364"/>
        <end position="383"/>
    </location>
</feature>
<dbReference type="EMBL" id="SPHZ02000010">
    <property type="protein sequence ID" value="KAF0896210.1"/>
    <property type="molecule type" value="Genomic_DNA"/>
</dbReference>
<dbReference type="InterPro" id="IPR004837">
    <property type="entry name" value="NaCa_Exmemb"/>
</dbReference>
<evidence type="ECO:0000259" key="8">
    <source>
        <dbReference type="Pfam" id="PF01699"/>
    </source>
</evidence>
<reference evidence="9 10" key="1">
    <citation type="submission" date="2019-11" db="EMBL/GenBank/DDBJ databases">
        <title>Whole genome sequence of Oryza granulata.</title>
        <authorList>
            <person name="Li W."/>
        </authorList>
    </citation>
    <scope>NUCLEOTIDE SEQUENCE [LARGE SCALE GENOMIC DNA]</scope>
    <source>
        <strain evidence="10">cv. Menghai</strain>
        <tissue evidence="9">Leaf</tissue>
    </source>
</reference>
<dbReference type="GO" id="GO:0030001">
    <property type="term" value="P:metal ion transport"/>
    <property type="evidence" value="ECO:0007669"/>
    <property type="project" value="TreeGrafter"/>
</dbReference>
<keyword evidence="2" id="KW-0813">Transport</keyword>
<feature type="transmembrane region" description="Helical" evidence="7">
    <location>
        <begin position="312"/>
        <end position="331"/>
    </location>
</feature>
<name>A0A6G1C851_9ORYZ</name>
<keyword evidence="4 7" id="KW-1133">Transmembrane helix</keyword>
<protein>
    <recommendedName>
        <fullName evidence="8">Sodium/calcium exchanger membrane region domain-containing protein</fullName>
    </recommendedName>
</protein>
<keyword evidence="6 7" id="KW-0472">Membrane</keyword>
<feature type="domain" description="Sodium/calcium exchanger membrane region" evidence="8">
    <location>
        <begin position="36"/>
        <end position="206"/>
    </location>
</feature>
<dbReference type="InterPro" id="IPR044880">
    <property type="entry name" value="NCX_ion-bd_dom_sf"/>
</dbReference>
<dbReference type="GO" id="GO:0055085">
    <property type="term" value="P:transmembrane transport"/>
    <property type="evidence" value="ECO:0007669"/>
    <property type="project" value="InterPro"/>
</dbReference>
<accession>A0A6G1C851</accession>
<dbReference type="EMBL" id="SPHZ02000010">
    <property type="protein sequence ID" value="KAF0896211.1"/>
    <property type="molecule type" value="Genomic_DNA"/>
</dbReference>
<comment type="caution">
    <text evidence="9">The sequence shown here is derived from an EMBL/GenBank/DDBJ whole genome shotgun (WGS) entry which is preliminary data.</text>
</comment>
<dbReference type="Proteomes" id="UP000479710">
    <property type="component" value="Unassembled WGS sequence"/>
</dbReference>
<evidence type="ECO:0000256" key="2">
    <source>
        <dbReference type="ARBA" id="ARBA00022448"/>
    </source>
</evidence>
<dbReference type="OrthoDB" id="2127281at2759"/>
<feature type="transmembrane region" description="Helical" evidence="7">
    <location>
        <begin position="337"/>
        <end position="357"/>
    </location>
</feature>
<evidence type="ECO:0000256" key="5">
    <source>
        <dbReference type="ARBA" id="ARBA00023065"/>
    </source>
</evidence>
<proteinExistence type="predicted"/>
<evidence type="ECO:0000313" key="9">
    <source>
        <dbReference type="EMBL" id="KAF0896211.1"/>
    </source>
</evidence>
<dbReference type="InterPro" id="IPR051171">
    <property type="entry name" value="CaCA"/>
</dbReference>
<evidence type="ECO:0000256" key="1">
    <source>
        <dbReference type="ARBA" id="ARBA00004127"/>
    </source>
</evidence>